<feature type="transmembrane region" description="Helical" evidence="1">
    <location>
        <begin position="59"/>
        <end position="80"/>
    </location>
</feature>
<organism evidence="2 3">
    <name type="scientific">Persicobacter psychrovividus</name>
    <dbReference type="NCBI Taxonomy" id="387638"/>
    <lineage>
        <taxon>Bacteria</taxon>
        <taxon>Pseudomonadati</taxon>
        <taxon>Bacteroidota</taxon>
        <taxon>Cytophagia</taxon>
        <taxon>Cytophagales</taxon>
        <taxon>Persicobacteraceae</taxon>
        <taxon>Persicobacter</taxon>
    </lineage>
</organism>
<feature type="transmembrane region" description="Helical" evidence="1">
    <location>
        <begin position="127"/>
        <end position="148"/>
    </location>
</feature>
<feature type="transmembrane region" description="Helical" evidence="1">
    <location>
        <begin position="204"/>
        <end position="223"/>
    </location>
</feature>
<evidence type="ECO:0000313" key="2">
    <source>
        <dbReference type="EMBL" id="BDD00362.1"/>
    </source>
</evidence>
<feature type="transmembrane region" description="Helical" evidence="1">
    <location>
        <begin position="100"/>
        <end position="121"/>
    </location>
</feature>
<proteinExistence type="predicted"/>
<keyword evidence="1" id="KW-0472">Membrane</keyword>
<dbReference type="Proteomes" id="UP001354989">
    <property type="component" value="Chromosome"/>
</dbReference>
<evidence type="ECO:0000256" key="1">
    <source>
        <dbReference type="SAM" id="Phobius"/>
    </source>
</evidence>
<gene>
    <name evidence="2" type="ORF">PEPS_26420</name>
</gene>
<evidence type="ECO:0008006" key="4">
    <source>
        <dbReference type="Google" id="ProtNLM"/>
    </source>
</evidence>
<feature type="transmembrane region" description="Helical" evidence="1">
    <location>
        <begin position="21"/>
        <end position="47"/>
    </location>
</feature>
<dbReference type="EMBL" id="AP025292">
    <property type="protein sequence ID" value="BDD00362.1"/>
    <property type="molecule type" value="Genomic_DNA"/>
</dbReference>
<feature type="transmembrane region" description="Helical" evidence="1">
    <location>
        <begin position="177"/>
        <end position="197"/>
    </location>
</feature>
<feature type="transmembrane region" description="Helical" evidence="1">
    <location>
        <begin position="155"/>
        <end position="171"/>
    </location>
</feature>
<keyword evidence="1" id="KW-0812">Transmembrane</keyword>
<keyword evidence="1" id="KW-1133">Transmembrane helix</keyword>
<evidence type="ECO:0000313" key="3">
    <source>
        <dbReference type="Proteomes" id="UP001354989"/>
    </source>
</evidence>
<accession>A0ABN6LFV4</accession>
<sequence length="224" mass="25158">MLYQVDTLPNSKPKGISIAHLFAQFISILTHPLLMCTYFTAIVIRYYPFLVELPPQVLNIKFVGIIFVITFLLPLAAIIVMKWSRKLVKALQMESKEERVMPFFFMTLFYGLTVYMLNSQWGLSGAFWLSIVMMAILLLLLSCITIFFKISAHSAGWGGLLGFIFTFQYITPAVGGLHALIFIFLCTGLAMTARLFLGAHSPKEIYSGWLLGFIVCAGGVMVFI</sequence>
<keyword evidence="3" id="KW-1185">Reference proteome</keyword>
<protein>
    <recommendedName>
        <fullName evidence="4">PAP2 superfamily protein</fullName>
    </recommendedName>
</protein>
<reference evidence="2 3" key="1">
    <citation type="submission" date="2021-12" db="EMBL/GenBank/DDBJ databases">
        <title>Genome sequencing of bacteria with rrn-lacking chromosome and rrn-plasmid.</title>
        <authorList>
            <person name="Anda M."/>
            <person name="Iwasaki W."/>
        </authorList>
    </citation>
    <scope>NUCLEOTIDE SEQUENCE [LARGE SCALE GENOMIC DNA]</scope>
    <source>
        <strain evidence="2 3">NBRC 101262</strain>
    </source>
</reference>
<name>A0ABN6LFV4_9BACT</name>